<dbReference type="Proteomes" id="UP001165653">
    <property type="component" value="Unassembled WGS sequence"/>
</dbReference>
<evidence type="ECO:0000313" key="1">
    <source>
        <dbReference type="EMBL" id="MCW1912922.1"/>
    </source>
</evidence>
<gene>
    <name evidence="1" type="ORF">OJ996_05020</name>
</gene>
<organism evidence="1 2">
    <name type="scientific">Luteolibacter rhizosphaerae</name>
    <dbReference type="NCBI Taxonomy" id="2989719"/>
    <lineage>
        <taxon>Bacteria</taxon>
        <taxon>Pseudomonadati</taxon>
        <taxon>Verrucomicrobiota</taxon>
        <taxon>Verrucomicrobiia</taxon>
        <taxon>Verrucomicrobiales</taxon>
        <taxon>Verrucomicrobiaceae</taxon>
        <taxon>Luteolibacter</taxon>
    </lineage>
</organism>
<dbReference type="RefSeq" id="WP_264511831.1">
    <property type="nucleotide sequence ID" value="NZ_JAPDDR010000002.1"/>
</dbReference>
<evidence type="ECO:0000313" key="2">
    <source>
        <dbReference type="Proteomes" id="UP001165653"/>
    </source>
</evidence>
<sequence length="90" mass="10573">MNPRHYFKVGIRDDFALDMVVELRPSAYNGQAPPNESERIARDMLVNFMRDEWDWNGEDKEVRPVEVPIEVPKPLNAYHMAHGALWCSRF</sequence>
<reference evidence="1" key="1">
    <citation type="submission" date="2022-10" db="EMBL/GenBank/DDBJ databases">
        <title>Luteolibacter sp. GHJ8, whole genome shotgun sequencing project.</title>
        <authorList>
            <person name="Zhao G."/>
            <person name="Shen L."/>
        </authorList>
    </citation>
    <scope>NUCLEOTIDE SEQUENCE</scope>
    <source>
        <strain evidence="1">GHJ8</strain>
    </source>
</reference>
<proteinExistence type="predicted"/>
<dbReference type="EMBL" id="JAPDDR010000002">
    <property type="protein sequence ID" value="MCW1912922.1"/>
    <property type="molecule type" value="Genomic_DNA"/>
</dbReference>
<accession>A0ABT3FZA6</accession>
<name>A0ABT3FZA6_9BACT</name>
<comment type="caution">
    <text evidence="1">The sequence shown here is derived from an EMBL/GenBank/DDBJ whole genome shotgun (WGS) entry which is preliminary data.</text>
</comment>
<keyword evidence="2" id="KW-1185">Reference proteome</keyword>
<protein>
    <submittedName>
        <fullName evidence="1">Uncharacterized protein</fullName>
    </submittedName>
</protein>